<dbReference type="PROSITE" id="PS00824">
    <property type="entry name" value="EF1BD_1"/>
    <property type="match status" value="1"/>
</dbReference>
<feature type="compositionally biased region" description="Basic residues" evidence="8">
    <location>
        <begin position="489"/>
        <end position="500"/>
    </location>
</feature>
<dbReference type="Gene3D" id="3.30.70.60">
    <property type="match status" value="1"/>
</dbReference>
<keyword evidence="7" id="KW-0863">Zinc-finger</keyword>
<gene>
    <name evidence="10" type="ORF">ILYODFUR_011192</name>
</gene>
<evidence type="ECO:0000313" key="10">
    <source>
        <dbReference type="EMBL" id="MEQ2220987.1"/>
    </source>
</evidence>
<protein>
    <recommendedName>
        <fullName evidence="2">Elongation factor 1-beta</fullName>
    </recommendedName>
</protein>
<keyword evidence="4" id="KW-0648">Protein biosynthesis</keyword>
<keyword evidence="7" id="KW-0862">Zinc</keyword>
<dbReference type="InterPro" id="IPR036219">
    <property type="entry name" value="eEF-1beta-like_sf"/>
</dbReference>
<sequence>MGFGDLKSASGLKVLNAFLSDRSYIEGFVPSQADVAVFEVLSAPPPSDLCHALRWYNHIRSYQGQKNSLPGVKKPLGQYGPPGVADTTSGSTPAASKEDDDDDDIDLFGSDEEEDAEAAKLKEQRLAEYAAKKAKKPALIAKSSLLLDVKPWDDETDMAKLEECVRSIEMDGLVWGQSKLVPVGYGIKKLQISCVVEDDKVGTDILEEKITAFEDHVQVTSDSLQVHGLWNSHLVTIGYSMELSDWTDALTALPPGESSHTMCRSCLFRYGDVHVPVCYQRSDRCLVTRVCSRCAVRMSRSSDEGNQKKGPPSRIWAEPKPGPSRYECSKKGYCGYCRVLYTSLDQHLSSLRHLDSVQTSSRGSAPVYLARSNQSRLTLLERFLQDVQEHHPHRYSDARPSHADLPSVSVPLLPKVELDEVCSSDGQSLGTQEHLEHSSDDASCQPANEERECSFHSQSGRGAGHAPCPKALPPCINTPPLQSQAPPSVHRKAHRKSNRRKPSESSSSTHTPRALVLQAQLDPSASKRRQAPAASNAQTSSGPTRPRTRFPSGQRSQYPTKPKTRPLSGPRPFVSWQRERREVQKEEAFSLHSDPVEQTIEEVGGGSALTDGSDVDLISPADPTACSGTSQVIQMCCHSLSSPNHQQEEVESLHLSLPITMETQSEDWDTPVQQGIFQRAGTSTDTPVQMAQKEGRDLGHLMDIRVDMEDQVYSNQLDSALLGGGVRQEKGFWNLPIDDVLPVPEHIPESFKGKSWTQIQQEDEERVERLVQQFRLGRFICYFDTESLARCGRRSMKNKTQEKEQDTGVLPLVDRDDDDSACVRMRKRRRSFRLASRCQVVKVSHGTQTLRLVIPTVHQLSSEAPPTSLPAANEKTPETQMRHSLPPSYSSIVTPVQPWTSLVYLLCSPSCSVPTSPEGSTPKRCRRRRRPVDLQRLKVKYKRLPVKLYEPGTNQILRNPPQGLLKARGSASSGQPPPCVRQLFRSLSPDLNMDRRSGEGPKGDSALVSTLSGDARTEPVRRRGGISQTPPTTTCSSLRERGGRGASSQRRSRMQVPPPPPRREGLRRAAASRKLLSGHAVKPPRRGRSQRGRGCERGSR</sequence>
<feature type="compositionally biased region" description="Low complexity" evidence="8">
    <location>
        <begin position="504"/>
        <end position="513"/>
    </location>
</feature>
<dbReference type="SMART" id="SM01182">
    <property type="entry name" value="EF-1_beta_acid"/>
    <property type="match status" value="1"/>
</dbReference>
<dbReference type="SUPFAM" id="SSF47616">
    <property type="entry name" value="GST C-terminal domain-like"/>
    <property type="match status" value="1"/>
</dbReference>
<dbReference type="PROSITE" id="PS51265">
    <property type="entry name" value="ZF_DBF4"/>
    <property type="match status" value="1"/>
</dbReference>
<feature type="region of interest" description="Disordered" evidence="8">
    <location>
        <begin position="423"/>
        <end position="450"/>
    </location>
</feature>
<feature type="compositionally biased region" description="Polar residues" evidence="8">
    <location>
        <begin position="1026"/>
        <end position="1037"/>
    </location>
</feature>
<dbReference type="CDD" id="cd00292">
    <property type="entry name" value="EF1B"/>
    <property type="match status" value="1"/>
</dbReference>
<comment type="similarity">
    <text evidence="1">Belongs to the EF-1-beta/EF-1-delta family.</text>
</comment>
<dbReference type="InterPro" id="IPR014717">
    <property type="entry name" value="Transl_elong_EF1B/ribsomal_bS6"/>
</dbReference>
<evidence type="ECO:0000256" key="6">
    <source>
        <dbReference type="ARBA" id="ARBA00093529"/>
    </source>
</evidence>
<evidence type="ECO:0000256" key="7">
    <source>
        <dbReference type="PROSITE-ProRule" id="PRU00600"/>
    </source>
</evidence>
<dbReference type="SUPFAM" id="SSF54984">
    <property type="entry name" value="eEF-1beta-like"/>
    <property type="match status" value="1"/>
</dbReference>
<dbReference type="InterPro" id="IPR001326">
    <property type="entry name" value="Transl_elong_EF1B_B/D_CS"/>
</dbReference>
<feature type="domain" description="DBF4-type" evidence="9">
    <location>
        <begin position="327"/>
        <end position="376"/>
    </location>
</feature>
<dbReference type="PANTHER" id="PTHR11595:SF21">
    <property type="entry name" value="ELONGATION FACTOR 1-BETA"/>
    <property type="match status" value="1"/>
</dbReference>
<name>A0ABV0SNP1_9TELE</name>
<comment type="function">
    <text evidence="5">Catalytic subunit of the guanine nucleotide exchange factor (GEF) (eEF1B subcomplex) of the eukaryotic elongation factor 1 complex (eEF1). Stimulates the exchange of GDP for GTP on elongation factor 1A (eEF1A), probably by displacing GDP from the nucleotide binding pocket in eEF1A.</text>
</comment>
<accession>A0ABV0SNP1</accession>
<evidence type="ECO:0000256" key="5">
    <source>
        <dbReference type="ARBA" id="ARBA00093309"/>
    </source>
</evidence>
<feature type="region of interest" description="Disordered" evidence="8">
    <location>
        <begin position="952"/>
        <end position="1100"/>
    </location>
</feature>
<dbReference type="PANTHER" id="PTHR11595">
    <property type="entry name" value="EF-HAND AND COILED-COIL DOMAIN-CONTAINING FAMILY MEMBER"/>
    <property type="match status" value="1"/>
</dbReference>
<evidence type="ECO:0000256" key="1">
    <source>
        <dbReference type="ARBA" id="ARBA00007411"/>
    </source>
</evidence>
<evidence type="ECO:0000256" key="8">
    <source>
        <dbReference type="SAM" id="MobiDB-lite"/>
    </source>
</evidence>
<evidence type="ECO:0000256" key="2">
    <source>
        <dbReference type="ARBA" id="ARBA00017600"/>
    </source>
</evidence>
<reference evidence="10 11" key="1">
    <citation type="submission" date="2021-06" db="EMBL/GenBank/DDBJ databases">
        <authorList>
            <person name="Palmer J.M."/>
        </authorList>
    </citation>
    <scope>NUCLEOTIDE SEQUENCE [LARGE SCALE GENOMIC DNA]</scope>
    <source>
        <strain evidence="11">if_2019</strain>
        <tissue evidence="10">Muscle</tissue>
    </source>
</reference>
<evidence type="ECO:0000256" key="4">
    <source>
        <dbReference type="ARBA" id="ARBA00022917"/>
    </source>
</evidence>
<comment type="subunit">
    <text evidence="6">EF-1 is composed of 4 subunits: alpha, beta (alpha subunit of the eEF1B subcomplex), delta (beta subunit of the eEF1B subcomplex), and gamma (gamma subunit of the eEF1B subcomplex). Interacts with elongation factor EEF1A1.</text>
</comment>
<feature type="compositionally biased region" description="Basic residues" evidence="8">
    <location>
        <begin position="1082"/>
        <end position="1091"/>
    </location>
</feature>
<dbReference type="Pfam" id="PF10587">
    <property type="entry name" value="EF-1_beta_acid"/>
    <property type="match status" value="1"/>
</dbReference>
<dbReference type="CDD" id="cd10308">
    <property type="entry name" value="GST_C_eEF1b_like"/>
    <property type="match status" value="1"/>
</dbReference>
<dbReference type="InterPro" id="IPR049720">
    <property type="entry name" value="EF1B_bsu/dsu"/>
</dbReference>
<evidence type="ECO:0000313" key="11">
    <source>
        <dbReference type="Proteomes" id="UP001482620"/>
    </source>
</evidence>
<dbReference type="InterPro" id="IPR006572">
    <property type="entry name" value="Znf_DBF"/>
</dbReference>
<keyword evidence="3" id="KW-0251">Elongation factor</keyword>
<dbReference type="Pfam" id="PF00736">
    <property type="entry name" value="EF1_GNE"/>
    <property type="match status" value="1"/>
</dbReference>
<dbReference type="InterPro" id="IPR036282">
    <property type="entry name" value="Glutathione-S-Trfase_C_sf"/>
</dbReference>
<keyword evidence="11" id="KW-1185">Reference proteome</keyword>
<evidence type="ECO:0000259" key="9">
    <source>
        <dbReference type="PROSITE" id="PS51265"/>
    </source>
</evidence>
<keyword evidence="7" id="KW-0479">Metal-binding</keyword>
<dbReference type="EMBL" id="JAHRIQ010000839">
    <property type="protein sequence ID" value="MEQ2220987.1"/>
    <property type="molecule type" value="Genomic_DNA"/>
</dbReference>
<feature type="compositionally biased region" description="Basic and acidic residues" evidence="8">
    <location>
        <begin position="992"/>
        <end position="1002"/>
    </location>
</feature>
<proteinExistence type="inferred from homology"/>
<organism evidence="10 11">
    <name type="scientific">Ilyodon furcidens</name>
    <name type="common">goldbreast splitfin</name>
    <dbReference type="NCBI Taxonomy" id="33524"/>
    <lineage>
        <taxon>Eukaryota</taxon>
        <taxon>Metazoa</taxon>
        <taxon>Chordata</taxon>
        <taxon>Craniata</taxon>
        <taxon>Vertebrata</taxon>
        <taxon>Euteleostomi</taxon>
        <taxon>Actinopterygii</taxon>
        <taxon>Neopterygii</taxon>
        <taxon>Teleostei</taxon>
        <taxon>Neoteleostei</taxon>
        <taxon>Acanthomorphata</taxon>
        <taxon>Ovalentaria</taxon>
        <taxon>Atherinomorphae</taxon>
        <taxon>Cyprinodontiformes</taxon>
        <taxon>Goodeidae</taxon>
        <taxon>Ilyodon</taxon>
    </lineage>
</organism>
<dbReference type="SMART" id="SM00888">
    <property type="entry name" value="EF1_GNE"/>
    <property type="match status" value="1"/>
</dbReference>
<feature type="region of interest" description="Disordered" evidence="8">
    <location>
        <begin position="301"/>
        <end position="322"/>
    </location>
</feature>
<feature type="region of interest" description="Disordered" evidence="8">
    <location>
        <begin position="475"/>
        <end position="572"/>
    </location>
</feature>
<dbReference type="InterPro" id="IPR014038">
    <property type="entry name" value="EF1B_bsu/dsu_GNE"/>
</dbReference>
<evidence type="ECO:0000256" key="3">
    <source>
        <dbReference type="ARBA" id="ARBA00022768"/>
    </source>
</evidence>
<comment type="caution">
    <text evidence="10">The sequence shown here is derived from an EMBL/GenBank/DDBJ whole genome shotgun (WGS) entry which is preliminary data.</text>
</comment>
<feature type="region of interest" description="Disordered" evidence="8">
    <location>
        <begin position="67"/>
        <end position="104"/>
    </location>
</feature>
<dbReference type="Proteomes" id="UP001482620">
    <property type="component" value="Unassembled WGS sequence"/>
</dbReference>
<dbReference type="InterPro" id="IPR018940">
    <property type="entry name" value="EF-1_beta_acid_region_euk"/>
</dbReference>
<feature type="compositionally biased region" description="Polar residues" evidence="8">
    <location>
        <begin position="533"/>
        <end position="543"/>
    </location>
</feature>
<dbReference type="Gene3D" id="1.20.1050.130">
    <property type="match status" value="1"/>
</dbReference>